<evidence type="ECO:0000256" key="4">
    <source>
        <dbReference type="ARBA" id="ARBA00022917"/>
    </source>
</evidence>
<protein>
    <recommendedName>
        <fullName evidence="7">GTP-eEF1A C-terminal domain-containing protein</fullName>
    </recommendedName>
</protein>
<evidence type="ECO:0000256" key="2">
    <source>
        <dbReference type="ARBA" id="ARBA00022741"/>
    </source>
</evidence>
<evidence type="ECO:0000313" key="9">
    <source>
        <dbReference type="Proteomes" id="UP000308365"/>
    </source>
</evidence>
<proteinExistence type="inferred from homology"/>
<keyword evidence="2" id="KW-0547">Nucleotide-binding</keyword>
<dbReference type="InterPro" id="IPR027417">
    <property type="entry name" value="P-loop_NTPase"/>
</dbReference>
<accession>A0A4U1F4R1</accession>
<comment type="caution">
    <text evidence="8">The sequence shown here is derived from an EMBL/GenBank/DDBJ whole genome shotgun (WGS) entry which is preliminary data.</text>
</comment>
<dbReference type="PANTHER" id="PTHR44830:SF1">
    <property type="entry name" value="TR-TYPE G DOMAIN-CONTAINING PROTEIN"/>
    <property type="match status" value="1"/>
</dbReference>
<dbReference type="EMBL" id="RWIC01000405">
    <property type="protein sequence ID" value="TKC44273.1"/>
    <property type="molecule type" value="Genomic_DNA"/>
</dbReference>
<feature type="region of interest" description="Disordered" evidence="6">
    <location>
        <begin position="33"/>
        <end position="57"/>
    </location>
</feature>
<dbReference type="FunFam" id="2.40.30.10:FF:000005">
    <property type="entry name" value="Elongation factor 1-alpha"/>
    <property type="match status" value="1"/>
</dbReference>
<feature type="domain" description="GTP-eEF1A C-terminal" evidence="7">
    <location>
        <begin position="166"/>
        <end position="255"/>
    </location>
</feature>
<evidence type="ECO:0000313" key="8">
    <source>
        <dbReference type="EMBL" id="TKC44273.1"/>
    </source>
</evidence>
<dbReference type="GO" id="GO:0005525">
    <property type="term" value="F:GTP binding"/>
    <property type="evidence" value="ECO:0007669"/>
    <property type="project" value="UniProtKB-KW"/>
</dbReference>
<keyword evidence="3" id="KW-0251">Elongation factor</keyword>
<dbReference type="AlphaFoldDB" id="A0A4U1F4R1"/>
<gene>
    <name evidence="8" type="ORF">EI555_001715</name>
</gene>
<sequence length="266" mass="28015">MVGVTKELWRTVGGGEGACGDGKGSPTWLQAQHEAMSPPTSLGRPKTSQHSVTISDAPGHRDIIENMTTGASQAVCAVLCSGTKLPTAHPADKPSRPPLHTIGALAPSLWDERRWGFSNPAEWLPLSTCTALFLGSVDFSVKNVSVKDAHRGNSKNDPATQVAGFTAQVTVLSHPGCVHTGWASVACKSTEVKNVDHCSGKSLEDGPRFLKPRDASFVEMVPSKPMCVESFSDDPSLGHFGICDMRWTAAVSVIKAVGEKSAGAGK</sequence>
<keyword evidence="5" id="KW-0342">GTP-binding</keyword>
<dbReference type="Gene3D" id="3.40.50.300">
    <property type="entry name" value="P-loop containing nucleotide triphosphate hydrolases"/>
    <property type="match status" value="1"/>
</dbReference>
<dbReference type="SUPFAM" id="SSF50465">
    <property type="entry name" value="EF-Tu/eEF-1alpha/eIF2-gamma C-terminal domain"/>
    <property type="match status" value="1"/>
</dbReference>
<dbReference type="Pfam" id="PF22594">
    <property type="entry name" value="GTP-eEF1A_C"/>
    <property type="match status" value="1"/>
</dbReference>
<organism evidence="8 9">
    <name type="scientific">Monodon monoceros</name>
    <name type="common">Narwhal</name>
    <name type="synonym">Ceratodon monodon</name>
    <dbReference type="NCBI Taxonomy" id="40151"/>
    <lineage>
        <taxon>Eukaryota</taxon>
        <taxon>Metazoa</taxon>
        <taxon>Chordata</taxon>
        <taxon>Craniata</taxon>
        <taxon>Vertebrata</taxon>
        <taxon>Euteleostomi</taxon>
        <taxon>Mammalia</taxon>
        <taxon>Eutheria</taxon>
        <taxon>Laurasiatheria</taxon>
        <taxon>Artiodactyla</taxon>
        <taxon>Whippomorpha</taxon>
        <taxon>Cetacea</taxon>
        <taxon>Odontoceti</taxon>
        <taxon>Monodontidae</taxon>
        <taxon>Monodon</taxon>
    </lineage>
</organism>
<evidence type="ECO:0000259" key="7">
    <source>
        <dbReference type="Pfam" id="PF22594"/>
    </source>
</evidence>
<evidence type="ECO:0000256" key="6">
    <source>
        <dbReference type="SAM" id="MobiDB-lite"/>
    </source>
</evidence>
<dbReference type="Proteomes" id="UP000308365">
    <property type="component" value="Unassembled WGS sequence"/>
</dbReference>
<dbReference type="InterPro" id="IPR009001">
    <property type="entry name" value="Transl_elong_EF1A/Init_IF2_C"/>
</dbReference>
<reference evidence="9" key="1">
    <citation type="journal article" date="2019" name="IScience">
        <title>Narwhal Genome Reveals Long-Term Low Genetic Diversity despite Current Large Abundance Size.</title>
        <authorList>
            <person name="Westbury M.V."/>
            <person name="Petersen B."/>
            <person name="Garde E."/>
            <person name="Heide-Jorgensen M.P."/>
            <person name="Lorenzen E.D."/>
        </authorList>
    </citation>
    <scope>NUCLEOTIDE SEQUENCE [LARGE SCALE GENOMIC DNA]</scope>
</reference>
<name>A0A4U1F4R1_MONMO</name>
<comment type="similarity">
    <text evidence="1">Belongs to the TRAFAC class translation factor GTPase superfamily. Classic translation factor GTPase family. EF-Tu/EF-1A subfamily.</text>
</comment>
<dbReference type="Gene3D" id="2.40.30.10">
    <property type="entry name" value="Translation factors"/>
    <property type="match status" value="1"/>
</dbReference>
<dbReference type="GO" id="GO:0003746">
    <property type="term" value="F:translation elongation factor activity"/>
    <property type="evidence" value="ECO:0007669"/>
    <property type="project" value="UniProtKB-KW"/>
</dbReference>
<dbReference type="InterPro" id="IPR054696">
    <property type="entry name" value="GTP-eEF1A_C"/>
</dbReference>
<feature type="non-terminal residue" evidence="8">
    <location>
        <position position="266"/>
    </location>
</feature>
<keyword evidence="4" id="KW-0648">Protein biosynthesis</keyword>
<evidence type="ECO:0000256" key="5">
    <source>
        <dbReference type="ARBA" id="ARBA00023134"/>
    </source>
</evidence>
<evidence type="ECO:0000256" key="1">
    <source>
        <dbReference type="ARBA" id="ARBA00007249"/>
    </source>
</evidence>
<dbReference type="PANTHER" id="PTHR44830">
    <property type="entry name" value="ELONGATION FACTOR 1 ALPHA"/>
    <property type="match status" value="1"/>
</dbReference>
<evidence type="ECO:0000256" key="3">
    <source>
        <dbReference type="ARBA" id="ARBA00022768"/>
    </source>
</evidence>